<dbReference type="AlphaFoldDB" id="A0AAU9TC02"/>
<evidence type="ECO:0000256" key="1">
    <source>
        <dbReference type="SAM" id="Phobius"/>
    </source>
</evidence>
<evidence type="ECO:0000313" key="2">
    <source>
        <dbReference type="EMBL" id="CAH2084565.1"/>
    </source>
</evidence>
<protein>
    <recommendedName>
        <fullName evidence="4">G-protein coupled receptors family 1 profile domain-containing protein</fullName>
    </recommendedName>
</protein>
<keyword evidence="1" id="KW-0472">Membrane</keyword>
<gene>
    <name evidence="2" type="ORF">EEDITHA_LOCUS1120</name>
</gene>
<accession>A0AAU9TC02</accession>
<keyword evidence="1" id="KW-0812">Transmembrane</keyword>
<sequence>MIFTSSMIAAFLSSTLSIILILIWTLNPKWRSLHNYISINQIVMGSLHLIAITSNDILGAETIFDFEYIFILLNGYLYLAATCWSLCASLHAYLRLVLLYTGNISYGKRKATIFSIGTLVIVKCISDFIIPFIYHLKGFNELLGSRMMTIYVLTIVNLFLFVRIIISVMPWCKGQEVRKKGKRVSALVGVAVLCDIITSVNYLEMFIGVSDITNYLFEYRLVLIAIIVLFNRTSNDYWKALIKRRKRRKLTQASTF</sequence>
<feature type="transmembrane region" description="Helical" evidence="1">
    <location>
        <begin position="6"/>
        <end position="24"/>
    </location>
</feature>
<feature type="transmembrane region" description="Helical" evidence="1">
    <location>
        <begin position="75"/>
        <end position="100"/>
    </location>
</feature>
<feature type="transmembrane region" description="Helical" evidence="1">
    <location>
        <begin position="219"/>
        <end position="238"/>
    </location>
</feature>
<organism evidence="2 3">
    <name type="scientific">Euphydryas editha</name>
    <name type="common">Edith's checkerspot</name>
    <dbReference type="NCBI Taxonomy" id="104508"/>
    <lineage>
        <taxon>Eukaryota</taxon>
        <taxon>Metazoa</taxon>
        <taxon>Ecdysozoa</taxon>
        <taxon>Arthropoda</taxon>
        <taxon>Hexapoda</taxon>
        <taxon>Insecta</taxon>
        <taxon>Pterygota</taxon>
        <taxon>Neoptera</taxon>
        <taxon>Endopterygota</taxon>
        <taxon>Lepidoptera</taxon>
        <taxon>Glossata</taxon>
        <taxon>Ditrysia</taxon>
        <taxon>Papilionoidea</taxon>
        <taxon>Nymphalidae</taxon>
        <taxon>Nymphalinae</taxon>
        <taxon>Euphydryas</taxon>
    </lineage>
</organism>
<dbReference type="Proteomes" id="UP001153954">
    <property type="component" value="Unassembled WGS sequence"/>
</dbReference>
<feature type="transmembrane region" description="Helical" evidence="1">
    <location>
        <begin position="112"/>
        <end position="136"/>
    </location>
</feature>
<comment type="caution">
    <text evidence="2">The sequence shown here is derived from an EMBL/GenBank/DDBJ whole genome shotgun (WGS) entry which is preliminary data.</text>
</comment>
<feature type="transmembrane region" description="Helical" evidence="1">
    <location>
        <begin position="148"/>
        <end position="172"/>
    </location>
</feature>
<evidence type="ECO:0008006" key="4">
    <source>
        <dbReference type="Google" id="ProtNLM"/>
    </source>
</evidence>
<reference evidence="2" key="1">
    <citation type="submission" date="2022-03" db="EMBL/GenBank/DDBJ databases">
        <authorList>
            <person name="Tunstrom K."/>
        </authorList>
    </citation>
    <scope>NUCLEOTIDE SEQUENCE</scope>
</reference>
<dbReference type="EMBL" id="CAKOGL010000003">
    <property type="protein sequence ID" value="CAH2084565.1"/>
    <property type="molecule type" value="Genomic_DNA"/>
</dbReference>
<name>A0AAU9TC02_EUPED</name>
<proteinExistence type="predicted"/>
<keyword evidence="1" id="KW-1133">Transmembrane helix</keyword>
<evidence type="ECO:0000313" key="3">
    <source>
        <dbReference type="Proteomes" id="UP001153954"/>
    </source>
</evidence>
<keyword evidence="3" id="KW-1185">Reference proteome</keyword>
<feature type="transmembrane region" description="Helical" evidence="1">
    <location>
        <begin position="184"/>
        <end position="207"/>
    </location>
</feature>